<keyword evidence="1" id="KW-1133">Transmembrane helix</keyword>
<protein>
    <submittedName>
        <fullName evidence="2">Uncharacterized protein</fullName>
    </submittedName>
</protein>
<dbReference type="EMBL" id="KR029597">
    <property type="protein sequence ID" value="AKH47753.1"/>
    <property type="molecule type" value="Genomic_DNA"/>
</dbReference>
<reference evidence="2" key="1">
    <citation type="journal article" date="2015" name="Front. Microbiol.">
        <title>Combining genomic sequencing methods to explore viral diversity and reveal potential virus-host interactions.</title>
        <authorList>
            <person name="Chow C.E."/>
            <person name="Winget D.M."/>
            <person name="White R.A.III."/>
            <person name="Hallam S.J."/>
            <person name="Suttle C.A."/>
        </authorList>
    </citation>
    <scope>NUCLEOTIDE SEQUENCE</scope>
    <source>
        <strain evidence="2">Oxic1_2</strain>
    </source>
</reference>
<sequence length="59" mass="6768">MELQSDKPTLHKLVCRYPESVLIYITYVLGFFNTCISTNCLKVATSRTAKQWVKVLVNC</sequence>
<accession>A0A0F7L873</accession>
<feature type="transmembrane region" description="Helical" evidence="1">
    <location>
        <begin position="20"/>
        <end position="41"/>
    </location>
</feature>
<reference evidence="2" key="2">
    <citation type="submission" date="2015-03" db="EMBL/GenBank/DDBJ databases">
        <authorList>
            <person name="Chow C.-E.T."/>
            <person name="Winget D.M."/>
            <person name="White R.A.III."/>
            <person name="Hallam S.J."/>
            <person name="Suttle C.A."/>
        </authorList>
    </citation>
    <scope>NUCLEOTIDE SEQUENCE</scope>
    <source>
        <strain evidence="2">Oxic1_2</strain>
    </source>
</reference>
<name>A0A0F7L873_9VIRU</name>
<keyword evidence="1" id="KW-0812">Transmembrane</keyword>
<proteinExistence type="predicted"/>
<keyword evidence="1" id="KW-0472">Membrane</keyword>
<evidence type="ECO:0000256" key="1">
    <source>
        <dbReference type="SAM" id="Phobius"/>
    </source>
</evidence>
<organism evidence="2">
    <name type="scientific">uncultured marine virus</name>
    <dbReference type="NCBI Taxonomy" id="186617"/>
    <lineage>
        <taxon>Viruses</taxon>
        <taxon>environmental samples</taxon>
    </lineage>
</organism>
<evidence type="ECO:0000313" key="2">
    <source>
        <dbReference type="EMBL" id="AKH47753.1"/>
    </source>
</evidence>